<evidence type="ECO:0000256" key="1">
    <source>
        <dbReference type="ARBA" id="ARBA00022722"/>
    </source>
</evidence>
<gene>
    <name evidence="6" type="ORF">EC973_009576</name>
</gene>
<name>A0A8H7BLN5_9FUNG</name>
<dbReference type="SUPFAM" id="SSF47807">
    <property type="entry name" value="5' to 3' exonuclease, C-terminal subdomain"/>
    <property type="match status" value="1"/>
</dbReference>
<dbReference type="PANTHER" id="PTHR11081:SF75">
    <property type="entry name" value="ENDONUCLEASE, PUTATIVE (AFU_ORTHOLOGUE AFUA_3G13260)-RELATED"/>
    <property type="match status" value="1"/>
</dbReference>
<evidence type="ECO:0000259" key="5">
    <source>
        <dbReference type="SMART" id="SM00485"/>
    </source>
</evidence>
<evidence type="ECO:0000259" key="4">
    <source>
        <dbReference type="SMART" id="SM00484"/>
    </source>
</evidence>
<dbReference type="GO" id="GO:0017108">
    <property type="term" value="F:5'-flap endonuclease activity"/>
    <property type="evidence" value="ECO:0007669"/>
    <property type="project" value="TreeGrafter"/>
</dbReference>
<dbReference type="SMART" id="SM00484">
    <property type="entry name" value="XPGI"/>
    <property type="match status" value="1"/>
</dbReference>
<evidence type="ECO:0000256" key="3">
    <source>
        <dbReference type="SAM" id="MobiDB-lite"/>
    </source>
</evidence>
<dbReference type="Pfam" id="PF00752">
    <property type="entry name" value="XPG_N"/>
    <property type="match status" value="1"/>
</dbReference>
<protein>
    <recommendedName>
        <fullName evidence="8">XPG-I domain-containing protein</fullName>
    </recommendedName>
</protein>
<dbReference type="InterPro" id="IPR006085">
    <property type="entry name" value="XPG_DNA_repair_N"/>
</dbReference>
<dbReference type="Pfam" id="PF00867">
    <property type="entry name" value="XPG_I"/>
    <property type="match status" value="1"/>
</dbReference>
<sequence>MGVQRLWDTIAVSEKRFSLEELAADQWHRKGNHGLRMAIDVALWLFHARSGQGGNRPDLRTMFYRCCRLYELGIRPVFVFDGPHRPIYKRVQIIQTNIVSELQMQLMEMFDLFKFGVWHAYGEAEAECAVLQRLDYVDIVLTADVDALLFGAKRVIRNWPSHRNELLACYDMAWLSEATGLDRSDLIMIALLRGSDYNTRGMRGVGITLAEGLVRTKHHVDLMDRLQRNDESVNEEQLQDLYDALMYEASTNRSGHLNRKYSAIQLKATSYDLDLLKDWINPISNIGKSSYKDQAKDLLNMLNQDHIPNLTNLAAFCQKYFLWPKPVVQAKFANIVYPSYMSQKLRRYYLSVNGYKDVRDSTNRMGVDASCSSQRRRQLVDYFPVSKYRCIEKEGDQPKLSVGANTDLISITQQKVVQGRKLYRVDWSLNSLQEFLDEVNAELRNTRELFELSDDDDLEWSTIENAEQGKTYYSEAKACRQWVDSKYVDKIYPAAVRTYEQKRPKKPTTPTTPSSPQKQTAITDFLTLPPRRHPRQILRSDTLEDPFN</sequence>
<feature type="compositionally biased region" description="Low complexity" evidence="3">
    <location>
        <begin position="508"/>
        <end position="520"/>
    </location>
</feature>
<dbReference type="SMART" id="SM00485">
    <property type="entry name" value="XPGN"/>
    <property type="match status" value="1"/>
</dbReference>
<dbReference type="GO" id="GO:0006281">
    <property type="term" value="P:DNA repair"/>
    <property type="evidence" value="ECO:0007669"/>
    <property type="project" value="UniProtKB-ARBA"/>
</dbReference>
<dbReference type="InterPro" id="IPR006086">
    <property type="entry name" value="XPG-I_dom"/>
</dbReference>
<dbReference type="InterPro" id="IPR029060">
    <property type="entry name" value="PIN-like_dom_sf"/>
</dbReference>
<keyword evidence="1" id="KW-0540">Nuclease</keyword>
<dbReference type="OrthoDB" id="3005703at2759"/>
<dbReference type="Proteomes" id="UP000605846">
    <property type="component" value="Unassembled WGS sequence"/>
</dbReference>
<feature type="domain" description="XPG-I" evidence="4">
    <location>
        <begin position="111"/>
        <end position="183"/>
    </location>
</feature>
<organism evidence="6 7">
    <name type="scientific">Apophysomyces ossiformis</name>
    <dbReference type="NCBI Taxonomy" id="679940"/>
    <lineage>
        <taxon>Eukaryota</taxon>
        <taxon>Fungi</taxon>
        <taxon>Fungi incertae sedis</taxon>
        <taxon>Mucoromycota</taxon>
        <taxon>Mucoromycotina</taxon>
        <taxon>Mucoromycetes</taxon>
        <taxon>Mucorales</taxon>
        <taxon>Mucorineae</taxon>
        <taxon>Mucoraceae</taxon>
        <taxon>Apophysomyces</taxon>
    </lineage>
</organism>
<reference evidence="6" key="1">
    <citation type="submission" date="2020-01" db="EMBL/GenBank/DDBJ databases">
        <title>Genome Sequencing of Three Apophysomyces-Like Fungal Strains Confirms a Novel Fungal Genus in the Mucoromycota with divergent Burkholderia-like Endosymbiotic Bacteria.</title>
        <authorList>
            <person name="Stajich J.E."/>
            <person name="Macias A.M."/>
            <person name="Carter-House D."/>
            <person name="Lovett B."/>
            <person name="Kasson L.R."/>
            <person name="Berry K."/>
            <person name="Grigoriev I."/>
            <person name="Chang Y."/>
            <person name="Spatafora J."/>
            <person name="Kasson M.T."/>
        </authorList>
    </citation>
    <scope>NUCLEOTIDE SEQUENCE</scope>
    <source>
        <strain evidence="6">NRRL A-21654</strain>
    </source>
</reference>
<keyword evidence="7" id="KW-1185">Reference proteome</keyword>
<comment type="caution">
    <text evidence="6">The sequence shown here is derived from an EMBL/GenBank/DDBJ whole genome shotgun (WGS) entry which is preliminary data.</text>
</comment>
<dbReference type="InterPro" id="IPR036279">
    <property type="entry name" value="5-3_exonuclease_C_sf"/>
</dbReference>
<accession>A0A8H7BLN5</accession>
<dbReference type="Gene3D" id="1.10.150.20">
    <property type="entry name" value="5' to 3' exonuclease, C-terminal subdomain"/>
    <property type="match status" value="1"/>
</dbReference>
<proteinExistence type="predicted"/>
<dbReference type="PANTHER" id="PTHR11081">
    <property type="entry name" value="FLAP ENDONUCLEASE FAMILY MEMBER"/>
    <property type="match status" value="1"/>
</dbReference>
<dbReference type="SUPFAM" id="SSF88723">
    <property type="entry name" value="PIN domain-like"/>
    <property type="match status" value="1"/>
</dbReference>
<dbReference type="InterPro" id="IPR006084">
    <property type="entry name" value="XPG/Rad2"/>
</dbReference>
<keyword evidence="2" id="KW-0378">Hydrolase</keyword>
<feature type="region of interest" description="Disordered" evidence="3">
    <location>
        <begin position="500"/>
        <end position="548"/>
    </location>
</feature>
<evidence type="ECO:0008006" key="8">
    <source>
        <dbReference type="Google" id="ProtNLM"/>
    </source>
</evidence>
<dbReference type="PRINTS" id="PR00853">
    <property type="entry name" value="XPGRADSUPER"/>
</dbReference>
<evidence type="ECO:0000313" key="7">
    <source>
        <dbReference type="Proteomes" id="UP000605846"/>
    </source>
</evidence>
<feature type="domain" description="XPG N-terminal" evidence="5">
    <location>
        <begin position="1"/>
        <end position="97"/>
    </location>
</feature>
<dbReference type="EMBL" id="JABAYA010000096">
    <property type="protein sequence ID" value="KAF7725476.1"/>
    <property type="molecule type" value="Genomic_DNA"/>
</dbReference>
<dbReference type="Gene3D" id="3.40.50.1010">
    <property type="entry name" value="5'-nuclease"/>
    <property type="match status" value="2"/>
</dbReference>
<evidence type="ECO:0000313" key="6">
    <source>
        <dbReference type="EMBL" id="KAF7725476.1"/>
    </source>
</evidence>
<dbReference type="CDD" id="cd09870">
    <property type="entry name" value="PIN_YEN1"/>
    <property type="match status" value="1"/>
</dbReference>
<evidence type="ECO:0000256" key="2">
    <source>
        <dbReference type="ARBA" id="ARBA00022801"/>
    </source>
</evidence>
<dbReference type="AlphaFoldDB" id="A0A8H7BLN5"/>